<dbReference type="eggNOG" id="ENOG502SKC7">
    <property type="taxonomic scope" value="Eukaryota"/>
</dbReference>
<dbReference type="Pfam" id="PF01979">
    <property type="entry name" value="Amidohydro_1"/>
    <property type="match status" value="1"/>
</dbReference>
<name>S8G5N1_FOMSC</name>
<evidence type="ECO:0000259" key="2">
    <source>
        <dbReference type="Pfam" id="PF01979"/>
    </source>
</evidence>
<dbReference type="PANTHER" id="PTHR43668:SF5">
    <property type="entry name" value="AMIDOHYDROLASE 3 DOMAIN-CONTAINING PROTEIN"/>
    <property type="match status" value="1"/>
</dbReference>
<dbReference type="InParanoid" id="S8G5N1"/>
<dbReference type="GO" id="GO:0005737">
    <property type="term" value="C:cytoplasm"/>
    <property type="evidence" value="ECO:0007669"/>
    <property type="project" value="TreeGrafter"/>
</dbReference>
<feature type="domain" description="Amidohydrolase-related" evidence="2">
    <location>
        <begin position="400"/>
        <end position="502"/>
    </location>
</feature>
<dbReference type="Gene3D" id="3.20.20.140">
    <property type="entry name" value="Metal-dependent hydrolases"/>
    <property type="match status" value="2"/>
</dbReference>
<dbReference type="HOGENOM" id="CLU_006273_0_0_1"/>
<evidence type="ECO:0000313" key="3">
    <source>
        <dbReference type="EMBL" id="EPT05525.1"/>
    </source>
</evidence>
<keyword evidence="1" id="KW-0812">Transmembrane</keyword>
<evidence type="ECO:0000313" key="4">
    <source>
        <dbReference type="Proteomes" id="UP000015241"/>
    </source>
</evidence>
<dbReference type="Proteomes" id="UP000015241">
    <property type="component" value="Unassembled WGS sequence"/>
</dbReference>
<evidence type="ECO:0000256" key="1">
    <source>
        <dbReference type="SAM" id="Phobius"/>
    </source>
</evidence>
<dbReference type="InterPro" id="IPR006680">
    <property type="entry name" value="Amidohydro-rel"/>
</dbReference>
<reference evidence="3 4" key="1">
    <citation type="journal article" date="2012" name="Science">
        <title>The Paleozoic origin of enzymatic lignin decomposition reconstructed from 31 fungal genomes.</title>
        <authorList>
            <person name="Floudas D."/>
            <person name="Binder M."/>
            <person name="Riley R."/>
            <person name="Barry K."/>
            <person name="Blanchette R.A."/>
            <person name="Henrissat B."/>
            <person name="Martinez A.T."/>
            <person name="Otillar R."/>
            <person name="Spatafora J.W."/>
            <person name="Yadav J.S."/>
            <person name="Aerts A."/>
            <person name="Benoit I."/>
            <person name="Boyd A."/>
            <person name="Carlson A."/>
            <person name="Copeland A."/>
            <person name="Coutinho P.M."/>
            <person name="de Vries R.P."/>
            <person name="Ferreira P."/>
            <person name="Findley K."/>
            <person name="Foster B."/>
            <person name="Gaskell J."/>
            <person name="Glotzer D."/>
            <person name="Gorecki P."/>
            <person name="Heitman J."/>
            <person name="Hesse C."/>
            <person name="Hori C."/>
            <person name="Igarashi K."/>
            <person name="Jurgens J.A."/>
            <person name="Kallen N."/>
            <person name="Kersten P."/>
            <person name="Kohler A."/>
            <person name="Kuees U."/>
            <person name="Kumar T.K.A."/>
            <person name="Kuo A."/>
            <person name="LaButti K."/>
            <person name="Larrondo L.F."/>
            <person name="Lindquist E."/>
            <person name="Ling A."/>
            <person name="Lombard V."/>
            <person name="Lucas S."/>
            <person name="Lundell T."/>
            <person name="Martin R."/>
            <person name="McLaughlin D.J."/>
            <person name="Morgenstern I."/>
            <person name="Morin E."/>
            <person name="Murat C."/>
            <person name="Nagy L.G."/>
            <person name="Nolan M."/>
            <person name="Ohm R.A."/>
            <person name="Patyshakuliyeva A."/>
            <person name="Rokas A."/>
            <person name="Ruiz-Duenas F.J."/>
            <person name="Sabat G."/>
            <person name="Salamov A."/>
            <person name="Samejima M."/>
            <person name="Schmutz J."/>
            <person name="Slot J.C."/>
            <person name="St John F."/>
            <person name="Stenlid J."/>
            <person name="Sun H."/>
            <person name="Sun S."/>
            <person name="Syed K."/>
            <person name="Tsang A."/>
            <person name="Wiebenga A."/>
            <person name="Young D."/>
            <person name="Pisabarro A."/>
            <person name="Eastwood D.C."/>
            <person name="Martin F."/>
            <person name="Cullen D."/>
            <person name="Grigoriev I.V."/>
            <person name="Hibbett D.S."/>
        </authorList>
    </citation>
    <scope>NUCLEOTIDE SEQUENCE</scope>
    <source>
        <strain evidence="4">FP-58527</strain>
    </source>
</reference>
<keyword evidence="1" id="KW-0472">Membrane</keyword>
<keyword evidence="4" id="KW-1185">Reference proteome</keyword>
<dbReference type="GO" id="GO:0006145">
    <property type="term" value="P:purine nucleobase catabolic process"/>
    <property type="evidence" value="ECO:0007669"/>
    <property type="project" value="TreeGrafter"/>
</dbReference>
<keyword evidence="1" id="KW-1133">Transmembrane helix</keyword>
<gene>
    <name evidence="3" type="ORF">FOMPIDRAFT_1155307</name>
</gene>
<dbReference type="OrthoDB" id="10258955at2759"/>
<protein>
    <recommendedName>
        <fullName evidence="2">Amidohydrolase-related domain-containing protein</fullName>
    </recommendedName>
</protein>
<proteinExistence type="predicted"/>
<dbReference type="InterPro" id="IPR050138">
    <property type="entry name" value="DHOase/Allantoinase_Hydrolase"/>
</dbReference>
<dbReference type="InterPro" id="IPR032466">
    <property type="entry name" value="Metal_Hydrolase"/>
</dbReference>
<dbReference type="InterPro" id="IPR011059">
    <property type="entry name" value="Metal-dep_hydrolase_composite"/>
</dbReference>
<dbReference type="SUPFAM" id="SSF51338">
    <property type="entry name" value="Composite domain of metallo-dependent hydrolases"/>
    <property type="match status" value="1"/>
</dbReference>
<sequence>MGRIPEGSLPLGASNRSPTTRKRLSAFFCAILVATTCLAYAALQAMRIASSRQVQRLPLNVDAILAQCAALHETPGAPVDFLTREVSDRFEPGTRPTLIRNASIWTGARNGTDVVHGDIYLEKGIVKAIGYIPDALYANRDVVDVYHAGGGWVTPGLVDLHSHVGLLSAPFTRGAFEVNSRNGPVLPWLRSIDGFDTHDDAFQLAIAGGLTSVQVLPGSGNAIGGQAFIFKLRKTSDHSPISMILEPPHNLNGTDGSHGQPLRWRHMKQACGENLRRYGNRMDAVWSFRSAYNEARKVKDAQDAYCAKAHAGLWNEIQGQSLPENLQWEALVDVLRGRVKISNHCYEAVDLDAIVRFTQEFQFPIASFHHASEAWLVPDVLKRTWGGTPAIAIFASNHRYKRESYRGSEFAARVLADNDIPVVMKSDHPVLNSRYLLYEAQQAHYVGLPPHVALSSVTAVPAAAAGMAHRIGILQEGADADVVLWDSHPLQLGATPRKVWIDGILQLGADEDGVVIGKGKDEPAFQEIPPVPNWDREREEAVKWEGLPPLGSWKQRGRVVFRNVSEVIVRGLHAQHDSRSRMHGDGPVDVFIDSGKIACIGSTCARDQQRGADIEVDLQGGGVVPGLMSFGSPLGLEEIAGEPSTGDGLLFDPFRGDVPGILGDTGGVVRAIDALRFETRNALRAHRAGVTHATSSLAKSTLFAGSPYILAGLSTTFRTGSAHALEPGALIKDVTALHVVVSRTPPFADAARASVSTQLAALRRLLLDGEPEDTETGYWFKQAAQGAIPLVVEVASADIMAALLRLKEEVEEARGSRLRLVFFRATEAHLIAEHLASANVGVILEPVRPFPQTWDDRRILAGPPLTNDTAIGTLLGAGVTVAIGIREAWQAVNTRFDAAWAALESNGRVSRDQARALVSTNLEKLLGVDGSVDRDGGDLVAYRGGGQFDFAGKPVAVVSPERGFVDLF</sequence>
<dbReference type="PANTHER" id="PTHR43668">
    <property type="entry name" value="ALLANTOINASE"/>
    <property type="match status" value="1"/>
</dbReference>
<dbReference type="SUPFAM" id="SSF51556">
    <property type="entry name" value="Metallo-dependent hydrolases"/>
    <property type="match status" value="1"/>
</dbReference>
<dbReference type="GO" id="GO:0004038">
    <property type="term" value="F:allantoinase activity"/>
    <property type="evidence" value="ECO:0007669"/>
    <property type="project" value="TreeGrafter"/>
</dbReference>
<accession>S8G5N1</accession>
<feature type="transmembrane region" description="Helical" evidence="1">
    <location>
        <begin position="24"/>
        <end position="43"/>
    </location>
</feature>
<dbReference type="AlphaFoldDB" id="S8G5N1"/>
<organism evidence="3 4">
    <name type="scientific">Fomitopsis schrenkii</name>
    <name type="common">Brown rot fungus</name>
    <dbReference type="NCBI Taxonomy" id="2126942"/>
    <lineage>
        <taxon>Eukaryota</taxon>
        <taxon>Fungi</taxon>
        <taxon>Dikarya</taxon>
        <taxon>Basidiomycota</taxon>
        <taxon>Agaricomycotina</taxon>
        <taxon>Agaricomycetes</taxon>
        <taxon>Polyporales</taxon>
        <taxon>Fomitopsis</taxon>
    </lineage>
</organism>
<dbReference type="EMBL" id="KE504123">
    <property type="protein sequence ID" value="EPT05525.1"/>
    <property type="molecule type" value="Genomic_DNA"/>
</dbReference>